<feature type="compositionally biased region" description="Basic and acidic residues" evidence="1">
    <location>
        <begin position="171"/>
        <end position="187"/>
    </location>
</feature>
<dbReference type="AlphaFoldDB" id="A0A9J6F7U9"/>
<evidence type="ECO:0000313" key="3">
    <source>
        <dbReference type="Proteomes" id="UP000821866"/>
    </source>
</evidence>
<accession>A0A9J6F7U9</accession>
<keyword evidence="3" id="KW-1185">Reference proteome</keyword>
<proteinExistence type="predicted"/>
<dbReference type="EMBL" id="JABSTU010000001">
    <property type="protein sequence ID" value="KAH8041736.1"/>
    <property type="molecule type" value="Genomic_DNA"/>
</dbReference>
<protein>
    <submittedName>
        <fullName evidence="2">Uncharacterized protein</fullName>
    </submittedName>
</protein>
<feature type="region of interest" description="Disordered" evidence="1">
    <location>
        <begin position="101"/>
        <end position="142"/>
    </location>
</feature>
<name>A0A9J6F7U9_RHIMP</name>
<feature type="compositionally biased region" description="Basic and acidic residues" evidence="1">
    <location>
        <begin position="194"/>
        <end position="205"/>
    </location>
</feature>
<evidence type="ECO:0000313" key="2">
    <source>
        <dbReference type="EMBL" id="KAH8041736.1"/>
    </source>
</evidence>
<feature type="compositionally biased region" description="Polar residues" evidence="1">
    <location>
        <begin position="107"/>
        <end position="123"/>
    </location>
</feature>
<feature type="region of interest" description="Disordered" evidence="1">
    <location>
        <begin position="358"/>
        <end position="377"/>
    </location>
</feature>
<reference evidence="2" key="1">
    <citation type="journal article" date="2020" name="Cell">
        <title>Large-Scale Comparative Analyses of Tick Genomes Elucidate Their Genetic Diversity and Vector Capacities.</title>
        <authorList>
            <consortium name="Tick Genome and Microbiome Consortium (TIGMIC)"/>
            <person name="Jia N."/>
            <person name="Wang J."/>
            <person name="Shi W."/>
            <person name="Du L."/>
            <person name="Sun Y."/>
            <person name="Zhan W."/>
            <person name="Jiang J.F."/>
            <person name="Wang Q."/>
            <person name="Zhang B."/>
            <person name="Ji P."/>
            <person name="Bell-Sakyi L."/>
            <person name="Cui X.M."/>
            <person name="Yuan T.T."/>
            <person name="Jiang B.G."/>
            <person name="Yang W.F."/>
            <person name="Lam T.T."/>
            <person name="Chang Q.C."/>
            <person name="Ding S.J."/>
            <person name="Wang X.J."/>
            <person name="Zhu J.G."/>
            <person name="Ruan X.D."/>
            <person name="Zhao L."/>
            <person name="Wei J.T."/>
            <person name="Ye R.Z."/>
            <person name="Que T.C."/>
            <person name="Du C.H."/>
            <person name="Zhou Y.H."/>
            <person name="Cheng J.X."/>
            <person name="Dai P.F."/>
            <person name="Guo W.B."/>
            <person name="Han X.H."/>
            <person name="Huang E.J."/>
            <person name="Li L.F."/>
            <person name="Wei W."/>
            <person name="Gao Y.C."/>
            <person name="Liu J.Z."/>
            <person name="Shao H.Z."/>
            <person name="Wang X."/>
            <person name="Wang C.C."/>
            <person name="Yang T.C."/>
            <person name="Huo Q.B."/>
            <person name="Li W."/>
            <person name="Chen H.Y."/>
            <person name="Chen S.E."/>
            <person name="Zhou L.G."/>
            <person name="Ni X.B."/>
            <person name="Tian J.H."/>
            <person name="Sheng Y."/>
            <person name="Liu T."/>
            <person name="Pan Y.S."/>
            <person name="Xia L.Y."/>
            <person name="Li J."/>
            <person name="Zhao F."/>
            <person name="Cao W.C."/>
        </authorList>
    </citation>
    <scope>NUCLEOTIDE SEQUENCE</scope>
    <source>
        <strain evidence="2">Rmic-2018</strain>
    </source>
</reference>
<gene>
    <name evidence="2" type="ORF">HPB51_017556</name>
</gene>
<dbReference type="Proteomes" id="UP000821866">
    <property type="component" value="Chromosome 1"/>
</dbReference>
<feature type="region of interest" description="Disordered" evidence="1">
    <location>
        <begin position="165"/>
        <end position="212"/>
    </location>
</feature>
<sequence length="407" mass="45856">MLLGMLRNAFGFPFPHYSLRCEDSKDTEIWDLDKLHKKLSTLEDTTCTNPAYRITGFGRWRRDAKPCEARRRVCVHRLAHNHSTDILRNFLTKLKVNDVDEDPPGTSLVSENEPNDASSLSSNEEPRNNARAPSATSLENKNDDDAVLALTWTGDGWYTVLSRTKKNHKEGKKEPEKGLYKKNEKSAGHPPVDAARDSQVKWDFQRRKRRAPTSLPKEDIKVILRPQKSLRVKNLFGSELSMAVIEACQKRFGRESFLQRVHPRSNIIILYTPHEQVAGRLREINQLKIRGPLQCEQEAGYAIVDPVATGLHHLNLITHHRPIVELGREAIPTLWGKLTPVTAADDAGLKRTPAYLLTTPTPRDQSTETNASTKPYITTTQMNSVALGQEASAQASHDTPNDTLISR</sequence>
<organism evidence="2 3">
    <name type="scientific">Rhipicephalus microplus</name>
    <name type="common">Cattle tick</name>
    <name type="synonym">Boophilus microplus</name>
    <dbReference type="NCBI Taxonomy" id="6941"/>
    <lineage>
        <taxon>Eukaryota</taxon>
        <taxon>Metazoa</taxon>
        <taxon>Ecdysozoa</taxon>
        <taxon>Arthropoda</taxon>
        <taxon>Chelicerata</taxon>
        <taxon>Arachnida</taxon>
        <taxon>Acari</taxon>
        <taxon>Parasitiformes</taxon>
        <taxon>Ixodida</taxon>
        <taxon>Ixodoidea</taxon>
        <taxon>Ixodidae</taxon>
        <taxon>Rhipicephalinae</taxon>
        <taxon>Rhipicephalus</taxon>
        <taxon>Boophilus</taxon>
    </lineage>
</organism>
<comment type="caution">
    <text evidence="2">The sequence shown here is derived from an EMBL/GenBank/DDBJ whole genome shotgun (WGS) entry which is preliminary data.</text>
</comment>
<evidence type="ECO:0000256" key="1">
    <source>
        <dbReference type="SAM" id="MobiDB-lite"/>
    </source>
</evidence>
<reference evidence="2" key="2">
    <citation type="submission" date="2021-09" db="EMBL/GenBank/DDBJ databases">
        <authorList>
            <person name="Jia N."/>
            <person name="Wang J."/>
            <person name="Shi W."/>
            <person name="Du L."/>
            <person name="Sun Y."/>
            <person name="Zhan W."/>
            <person name="Jiang J."/>
            <person name="Wang Q."/>
            <person name="Zhang B."/>
            <person name="Ji P."/>
            <person name="Sakyi L.B."/>
            <person name="Cui X."/>
            <person name="Yuan T."/>
            <person name="Jiang B."/>
            <person name="Yang W."/>
            <person name="Lam T.T.-Y."/>
            <person name="Chang Q."/>
            <person name="Ding S."/>
            <person name="Wang X."/>
            <person name="Zhu J."/>
            <person name="Ruan X."/>
            <person name="Zhao L."/>
            <person name="Wei J."/>
            <person name="Que T."/>
            <person name="Du C."/>
            <person name="Cheng J."/>
            <person name="Dai P."/>
            <person name="Han X."/>
            <person name="Huang E."/>
            <person name="Gao Y."/>
            <person name="Liu J."/>
            <person name="Shao H."/>
            <person name="Ye R."/>
            <person name="Li L."/>
            <person name="Wei W."/>
            <person name="Wang X."/>
            <person name="Wang C."/>
            <person name="Huo Q."/>
            <person name="Li W."/>
            <person name="Guo W."/>
            <person name="Chen H."/>
            <person name="Chen S."/>
            <person name="Zhou L."/>
            <person name="Zhou L."/>
            <person name="Ni X."/>
            <person name="Tian J."/>
            <person name="Zhou Y."/>
            <person name="Sheng Y."/>
            <person name="Liu T."/>
            <person name="Pan Y."/>
            <person name="Xia L."/>
            <person name="Li J."/>
            <person name="Zhao F."/>
            <person name="Cao W."/>
        </authorList>
    </citation>
    <scope>NUCLEOTIDE SEQUENCE</scope>
    <source>
        <strain evidence="2">Rmic-2018</strain>
        <tissue evidence="2">Larvae</tissue>
    </source>
</reference>